<evidence type="ECO:0000256" key="2">
    <source>
        <dbReference type="ARBA" id="ARBA00022553"/>
    </source>
</evidence>
<dbReference type="InterPro" id="IPR020845">
    <property type="entry name" value="AMP-binding_CS"/>
</dbReference>
<dbReference type="NCBIfam" id="TIGR01733">
    <property type="entry name" value="AA-adenyl-dom"/>
    <property type="match status" value="1"/>
</dbReference>
<evidence type="ECO:0000259" key="8">
    <source>
        <dbReference type="PROSITE" id="PS52004"/>
    </source>
</evidence>
<keyword evidence="1" id="KW-0596">Phosphopantetheine</keyword>
<dbReference type="KEGG" id="thal:A1OE_561"/>
<organism evidence="9 10">
    <name type="scientific">Candidatus Endolissoclinum faulkneri L2</name>
    <dbReference type="NCBI Taxonomy" id="1193729"/>
    <lineage>
        <taxon>Bacteria</taxon>
        <taxon>Pseudomonadati</taxon>
        <taxon>Pseudomonadota</taxon>
        <taxon>Alphaproteobacteria</taxon>
        <taxon>Rhodospirillales</taxon>
        <taxon>Rhodospirillaceae</taxon>
        <taxon>Candidatus Endolissoclinum</taxon>
    </lineage>
</organism>
<evidence type="ECO:0000259" key="7">
    <source>
        <dbReference type="PROSITE" id="PS50075"/>
    </source>
</evidence>
<dbReference type="PATRIC" id="fig|1193729.4.peg.300"/>
<dbReference type="FunFam" id="3.30.559.10:FF:000023">
    <property type="entry name" value="Non-ribosomal peptide synthetase"/>
    <property type="match status" value="1"/>
</dbReference>
<name>K7YMK5_9PROT</name>
<dbReference type="Gene3D" id="3.40.47.10">
    <property type="match status" value="2"/>
</dbReference>
<dbReference type="InterPro" id="IPR016039">
    <property type="entry name" value="Thiolase-like"/>
</dbReference>
<dbReference type="InterPro" id="IPR001242">
    <property type="entry name" value="Condensation_dom"/>
</dbReference>
<dbReference type="GO" id="GO:0009403">
    <property type="term" value="P:toxin biosynthetic process"/>
    <property type="evidence" value="ECO:0007669"/>
    <property type="project" value="UniProtKB-ARBA"/>
</dbReference>
<dbReference type="SMART" id="SM00822">
    <property type="entry name" value="PKS_KR"/>
    <property type="match status" value="1"/>
</dbReference>
<dbReference type="CDD" id="cd02440">
    <property type="entry name" value="AdoMet_MTases"/>
    <property type="match status" value="1"/>
</dbReference>
<keyword evidence="10" id="KW-1185">Reference proteome</keyword>
<proteinExistence type="predicted"/>
<keyword evidence="6" id="KW-0511">Multifunctional enzyme</keyword>
<protein>
    <submittedName>
        <fullName evidence="9">PtzF</fullName>
    </submittedName>
</protein>
<dbReference type="eggNOG" id="COG0236">
    <property type="taxonomic scope" value="Bacteria"/>
</dbReference>
<keyword evidence="2" id="KW-0597">Phosphoprotein</keyword>
<gene>
    <name evidence="9" type="ORF">A1OE_561</name>
</gene>
<dbReference type="Pfam" id="PF00109">
    <property type="entry name" value="ketoacyl-synt"/>
    <property type="match status" value="2"/>
</dbReference>
<dbReference type="Pfam" id="PF08242">
    <property type="entry name" value="Methyltransf_12"/>
    <property type="match status" value="1"/>
</dbReference>
<dbReference type="Pfam" id="PF00668">
    <property type="entry name" value="Condensation"/>
    <property type="match status" value="1"/>
</dbReference>
<evidence type="ECO:0000313" key="9">
    <source>
        <dbReference type="EMBL" id="AFX98752.1"/>
    </source>
</evidence>
<dbReference type="GO" id="GO:0031177">
    <property type="term" value="F:phosphopantetheine binding"/>
    <property type="evidence" value="ECO:0007669"/>
    <property type="project" value="InterPro"/>
</dbReference>
<dbReference type="InterPro" id="IPR025110">
    <property type="entry name" value="AMP-bd_C"/>
</dbReference>
<dbReference type="STRING" id="1193729.A1OE_561"/>
<evidence type="ECO:0000313" key="10">
    <source>
        <dbReference type="Proteomes" id="UP000010077"/>
    </source>
</evidence>
<dbReference type="Gene3D" id="3.30.70.3290">
    <property type="match status" value="2"/>
</dbReference>
<dbReference type="InterPro" id="IPR045851">
    <property type="entry name" value="AMP-bd_C_sf"/>
</dbReference>
<dbReference type="SUPFAM" id="SSF53901">
    <property type="entry name" value="Thiolase-like"/>
    <property type="match status" value="2"/>
</dbReference>
<dbReference type="Gene3D" id="3.30.300.30">
    <property type="match status" value="1"/>
</dbReference>
<feature type="domain" description="Carrier" evidence="7">
    <location>
        <begin position="3430"/>
        <end position="3505"/>
    </location>
</feature>
<dbReference type="Gene3D" id="3.40.50.720">
    <property type="entry name" value="NAD(P)-binding Rossmann-like Domain"/>
    <property type="match status" value="1"/>
</dbReference>
<sequence>MGHVAIIGMAFRLPGATDEDSLWSLLAKRKTALQPVPADRWDREKFHDKSYSKINHTVMDRGGFLDNVDKFDAAFFGISSREARAMDPQQRMLLEETWHCLENAGVRPSDLENRKVGVFTGVMANDYQQNATAPGQAIGVFSALGTYGALLANRLSHTFKWTGPSFTVDAACASSLVALHQACQALSGGECDYAIVAAANALIHPWRSISFSQAHMLSPDGECRTFDARANGYVQGEGVVVMLLTRRVQVRLDGLRERAAILGTAVNHVGPSRSVTAPSVSSQVSIIEAAIADAGIDKDSIGYVEAHGTGTPLGDPIEAAALSAVFSNASQNKIAIGSIKSNFGHLEAAAGLAGLTKLVLMLERNMLLPTALLNEINPLIDMDGGRVLPVKTLMPWPNDRPRAGVSSFGFGGANSHAILEGPTSELVIDCKTFCKKSSMTYLLSASSKEALDRLKNAHLSLALSEKKLELNDVSQTLTQRRQTLPIRFAAVVKDWDDVIRSLTKPTMKHQTGRWMLRLGDVNKVLDGAVWDQLIKALPDLADRGEEAVESARLRNATRRASRRLLQLARLHALASFILDNAIIPDVLYGEGIGRWVSLTTAGVIDLSDAVILTGAGRIPEIKLRRPQIAVYDSVMQTVIPPRRVDANYISKLSINLDFDLSNLLDQSVRLIKTNHTFAGFLDSWRESFITLGIGEPESWSSLPADSLASKVLFLALGTARRQTCQRWNIPEPGVVIKGKTNEVINLVALGALSPADAVLLLDTSATVDLADRINLNPLTPEVARRHLPILAKEWSKISEIKNPRAWLQGQNEGSYQPNSLGIDRTIDVGSLTPSAEGKSTLLRFDNDFPNALQEIMVERWTAGYDVNWSKFSQPHHITNLPSYPFEKTRHWISMPESNLISQAPESATCLTSTPIYDLEWKKIASGSLLPNHPIIFLSSSEHFNDSLPESIQIFRGEVTDRSISERLLAVPLDESEQRTIIVAWAWESNNLSVENVADNLVIPILRLVADLSNASGKVKIVLLGQDMADKNEDPLLEPGFAAAFAAAMSVAAENRYKLEITGILIKNNVAEIIKVLGLSERSSFNLIAVRDNELWSRHITASWNQEISNNQQEIKNDQLDAKAWLLIGGYGGIGESLIRYLSKRSQNKLKLAVIGRRSLEEVKEINASLTNEDISTFYTSADVTETTSLAAAVADLEMKVGRIGTIVHAEMLLADHAATNMSDQEFQVAFTPKALGFANVSAVFAERGVNRPKRIVFGSILGLIGNAGQANYTAGTAHQMAQALLAIRENWDVKHISWGYWAEIGRVANALHRSRVAKIGLEPMSTMDGLRAMDQVLSNDSRAVVVAKLSPKLFSKLSAPEKSLKDLLTEGLKAIDDLAMLRISAAFSAIGWLESSDSGRSSIAKGQEQLFDTLSGFLAMRGWNAIDRETATTRAISLAANIRQNNTSLSGIVNLLEAATEGTVAVLTGEIPGTNVIFPGGDMTLVEGYYHGNPLADAANKLVAEKVAKLVVDGLSSGKMIRILEVGAGTGGTTSAILKALDLIINTENIEYVFSDLSPAFLRRAKAKFGIGRNWFTTARFDFNDDPVNFSTLGIFNIVIAANAIHVTEKIDLVLDRLVKRIAPGGALILNELMRPLEHMTVIFGLLPGWWLAQDVRAGAGPLLAADQWRSALNSRFTDISIDGPSDDHGLIQGVLVASYVNKHINKQPVVASVSTANLNVIYNLIAKCLEVEPERLDPDAMLSDLGLDSILTFDLTERIEKETGIAFDPATITDLATPAALAAEVINRQSELDNYKLTTTKSLLEPSSVTRQTKVSCTAANSSELLQDDAIAIIGAAGIFPGANSLAALEQRIIDGNPSLGPIPEGRWSEADIALAKAEDLRYLRGGFLNQGENFDAARFGISDREAQVIDPRQRLLLEQSLAALADAGRPDMNGYRESFGVFVGTGGGDYVQKLMTAGHPVQPQSLGALMPSSSAARIAHIFGFEGPAMAIDLACASGLAALHLAVNALLRGECYAAIVGAASIQATPGFAVQINRAGLASRSGNPLPFQADSDGIVLGEGAVAIVLKQLRQATADGDRIRAIILGTGLTQSGGGDALTSPSAKAQARVMSAAISSAHLVPNQISAVEAHGVGSQAGDATETAALAMVFPAGGPSVAVDTVKPMLGHGLEVSGLSALSVAMLGMQREGGLPRLSKQAIFPGTALVPGAPGSAGPVLINGFSMNGTCAATVIAPAPIQSFVKSSKSVSIILSAALQADLESRLHSLKAWMLEHNPEPSEVNAVLAGDPHRRCQIVLRGESTTELLMSIDSALSGVKLENSSNEGIENKKILLPSRPLGYPFSRRRYWPDATSDVSLPIVRTDISVLSANTNSVTNKIPLEIIAECLGIAAELLDGKAIARELGVDSIMALEIKSRLATKASLALDISDLLGDKSLTTVLSSARSLENSVILMPDPANANAPFPLTDLQLAYLVGRSASVPLGGTGCHVYWEFVCDNPIDNTLLKNAWHQLVKIHDMLRAVFTEDGEQLVLAEVPMISIDHYDWSDMSRDLASQALEGIREQMAHEVFNPTRWPLFRIATSEGPDGQRIHFSIDLLIVDVLSLFRLLRQWGEIYFNPDDKLIPPMVSFRDYMAAFTRLRESNERNRALVYWEEFMAHAPRGPQLPRSRADADLSGARFKRRRTSISAEAWNRFQNQSRKIGSTPVSALIAALGATLARWSIDPHCTLNLTVYDRRPLHPDISKVVGDFTSTVLVPTGDDRVTGFAQSAALVSRLIAQHLDHTLVSGAEAVRRFSSGSTSALAYVFTSMLGYESVIGRDNRITKLGRLDWGVTQTPQVLLDVQVFEEDGELVATWDSVDAAYPDGLFDSVFAAFAATLHSLSKPKADWQASITVAIECSERNLINTINATAEPICDDLLHEPLLRQALAEPTRIAIMAPELNWTYGDLVTRAMAVAVCLPEMPADTLIGVALEKSPWQIAATLGVLIAGGAYLPLDPLLPAKRFQYLALKGEVKVILTTSSLVDSLVVPDDVKIISVDKLIPAPLPNCLPPRHRVTSDLAYVLFTSGSTGEPKGVMIEHRSALNTILDCNARFKLSKNDRILGLSSLSFDLSVYDIFGPTSLGATLVLSSPNSLRNPEVLIKQIHSCSVTVWNSVPMLFDMVLESRPKAELLSSIRLILLSGDWIPLSLPTLLRTIAPQAILVSLGGATEASIWSVSHIVRELINDWRSIPYGRPMHNQGVHVLDADMVPCAEGMEGDLYISGLGLARGYWRDPKLTSNAFINHPTTKDRLYCTGDRARWRIGGVIEFLGRHDGQVKIGGFRIELGEIESAALRCPNIRLAVALVETRKSAGSNRIILYAVPEAGMLIRPETLRTHLVDLLPDYMIPRSIKIEENLPLTDNGKIDRKTLMATCSYDNEEKQEEIECAAEPLSTDNLIIQISSIIANILGISKVPAQAAFFDLGADSMSAVLINRQLRSMLGLDTRITDLFEYPSVNLLANYLSKKSTSHNRTISHNNKFIEYKDSKESLESNNNSSISSSIASRRASIRQGFRQNFQIAQKNKINI</sequence>
<dbReference type="CDD" id="cd00833">
    <property type="entry name" value="PKS"/>
    <property type="match status" value="2"/>
</dbReference>
<dbReference type="GO" id="GO:0006633">
    <property type="term" value="P:fatty acid biosynthetic process"/>
    <property type="evidence" value="ECO:0007669"/>
    <property type="project" value="InterPro"/>
</dbReference>
<dbReference type="InterPro" id="IPR036291">
    <property type="entry name" value="NAD(P)-bd_dom_sf"/>
</dbReference>
<evidence type="ECO:0000256" key="6">
    <source>
        <dbReference type="ARBA" id="ARBA00023268"/>
    </source>
</evidence>
<dbReference type="PROSITE" id="PS00606">
    <property type="entry name" value="KS3_1"/>
    <property type="match status" value="2"/>
</dbReference>
<feature type="domain" description="Ketosynthase family 3 (KS3)" evidence="8">
    <location>
        <begin position="1"/>
        <end position="421"/>
    </location>
</feature>
<dbReference type="InterPro" id="IPR014031">
    <property type="entry name" value="Ketoacyl_synth_C"/>
</dbReference>
<reference evidence="9 10" key="1">
    <citation type="journal article" date="2012" name="Proc. Natl. Acad. Sci. U.S.A.">
        <title>Genome streamlining and chemical defense in a coral reef symbiosis.</title>
        <authorList>
            <person name="Kwan J.C."/>
            <person name="Donia M.S."/>
            <person name="Han A.W."/>
            <person name="Hirose E."/>
            <person name="Haygood M.G."/>
            <person name="Schmidt E.W."/>
        </authorList>
    </citation>
    <scope>NUCLEOTIDE SEQUENCE [LARGE SCALE GENOMIC DNA]</scope>
    <source>
        <strain evidence="9 10">L2</strain>
    </source>
</reference>
<dbReference type="Gene3D" id="1.10.1200.10">
    <property type="entry name" value="ACP-like"/>
    <property type="match status" value="3"/>
</dbReference>
<dbReference type="Gene3D" id="3.40.50.980">
    <property type="match status" value="2"/>
</dbReference>
<dbReference type="SUPFAM" id="SSF52777">
    <property type="entry name" value="CoA-dependent acyltransferases"/>
    <property type="match status" value="2"/>
</dbReference>
<evidence type="ECO:0000256" key="5">
    <source>
        <dbReference type="ARBA" id="ARBA00022737"/>
    </source>
</evidence>
<dbReference type="SUPFAM" id="SSF53335">
    <property type="entry name" value="S-adenosyl-L-methionine-dependent methyltransferases"/>
    <property type="match status" value="1"/>
</dbReference>
<dbReference type="Gene3D" id="3.40.50.150">
    <property type="entry name" value="Vaccinia Virus protein VP39"/>
    <property type="match status" value="1"/>
</dbReference>
<dbReference type="Proteomes" id="UP000010077">
    <property type="component" value="Chromosome"/>
</dbReference>
<dbReference type="InterPro" id="IPR010071">
    <property type="entry name" value="AA_adenyl_dom"/>
</dbReference>
<dbReference type="InterPro" id="IPR013968">
    <property type="entry name" value="PKS_KR"/>
</dbReference>
<evidence type="ECO:0000256" key="3">
    <source>
        <dbReference type="ARBA" id="ARBA00022598"/>
    </source>
</evidence>
<feature type="domain" description="Ketosynthase family 3 (KS3)" evidence="8">
    <location>
        <begin position="1829"/>
        <end position="2235"/>
    </location>
</feature>
<evidence type="ECO:0000256" key="1">
    <source>
        <dbReference type="ARBA" id="ARBA00022450"/>
    </source>
</evidence>
<evidence type="ECO:0000256" key="4">
    <source>
        <dbReference type="ARBA" id="ARBA00022679"/>
    </source>
</evidence>
<dbReference type="Pfam" id="PF08659">
    <property type="entry name" value="KR"/>
    <property type="match status" value="1"/>
</dbReference>
<dbReference type="PROSITE" id="PS52004">
    <property type="entry name" value="KS3_2"/>
    <property type="match status" value="2"/>
</dbReference>
<dbReference type="PANTHER" id="PTHR43775:SF37">
    <property type="entry name" value="SI:DKEY-61P9.11"/>
    <property type="match status" value="1"/>
</dbReference>
<dbReference type="InterPro" id="IPR032821">
    <property type="entry name" value="PKS_assoc"/>
</dbReference>
<dbReference type="Gene3D" id="3.30.559.30">
    <property type="entry name" value="Nonribosomal peptide synthetase, condensation domain"/>
    <property type="match status" value="1"/>
</dbReference>
<dbReference type="HOGENOM" id="CLU_000271_0_0_5"/>
<dbReference type="Pfam" id="PF00550">
    <property type="entry name" value="PP-binding"/>
    <property type="match status" value="3"/>
</dbReference>
<dbReference type="OrthoDB" id="9770470at2"/>
<dbReference type="InterPro" id="IPR023213">
    <property type="entry name" value="CAT-like_dom_sf"/>
</dbReference>
<dbReference type="SUPFAM" id="SSF51735">
    <property type="entry name" value="NAD(P)-binding Rossmann-fold domains"/>
    <property type="match status" value="1"/>
</dbReference>
<dbReference type="InterPro" id="IPR020806">
    <property type="entry name" value="PKS_PP-bd"/>
</dbReference>
<dbReference type="Pfam" id="PF02801">
    <property type="entry name" value="Ketoacyl-synt_C"/>
    <property type="match status" value="2"/>
</dbReference>
<dbReference type="InterPro" id="IPR057326">
    <property type="entry name" value="KR_dom"/>
</dbReference>
<dbReference type="SUPFAM" id="SSF47336">
    <property type="entry name" value="ACP-like"/>
    <property type="match status" value="3"/>
</dbReference>
<dbReference type="CDD" id="cd19535">
    <property type="entry name" value="Cyc_NRPS"/>
    <property type="match status" value="1"/>
</dbReference>
<dbReference type="SUPFAM" id="SSF56801">
    <property type="entry name" value="Acetyl-CoA synthetase-like"/>
    <property type="match status" value="1"/>
</dbReference>
<dbReference type="InterPro" id="IPR013217">
    <property type="entry name" value="Methyltransf_12"/>
</dbReference>
<dbReference type="eggNOG" id="COG3321">
    <property type="taxonomic scope" value="Bacteria"/>
</dbReference>
<feature type="domain" description="Carrier" evidence="7">
    <location>
        <begin position="2373"/>
        <end position="2450"/>
    </location>
</feature>
<dbReference type="Pfam" id="PF16197">
    <property type="entry name" value="KAsynt_C_assoc"/>
    <property type="match status" value="1"/>
</dbReference>
<dbReference type="Gene3D" id="3.30.559.10">
    <property type="entry name" value="Chloramphenicol acetyltransferase-like domain"/>
    <property type="match status" value="1"/>
</dbReference>
<dbReference type="GO" id="GO:0004312">
    <property type="term" value="F:fatty acid synthase activity"/>
    <property type="evidence" value="ECO:0007669"/>
    <property type="project" value="TreeGrafter"/>
</dbReference>
<dbReference type="PANTHER" id="PTHR43775">
    <property type="entry name" value="FATTY ACID SYNTHASE"/>
    <property type="match status" value="1"/>
</dbReference>
<dbReference type="Gene3D" id="2.30.38.10">
    <property type="entry name" value="Luciferase, Domain 3"/>
    <property type="match status" value="1"/>
</dbReference>
<keyword evidence="5" id="KW-0677">Repeat</keyword>
<feature type="domain" description="Carrier" evidence="7">
    <location>
        <begin position="1716"/>
        <end position="1790"/>
    </location>
</feature>
<dbReference type="InterPro" id="IPR018201">
    <property type="entry name" value="Ketoacyl_synth_AS"/>
</dbReference>
<dbReference type="eggNOG" id="COG2226">
    <property type="taxonomic scope" value="Bacteria"/>
</dbReference>
<dbReference type="InterPro" id="IPR020841">
    <property type="entry name" value="PKS_Beta-ketoAc_synthase_dom"/>
</dbReference>
<dbReference type="RefSeq" id="WP_015088250.1">
    <property type="nucleotide sequence ID" value="NC_019566.1"/>
</dbReference>
<dbReference type="InterPro" id="IPR036736">
    <property type="entry name" value="ACP-like_sf"/>
</dbReference>
<dbReference type="InterPro" id="IPR050091">
    <property type="entry name" value="PKS_NRPS_Biosynth_Enz"/>
</dbReference>
<dbReference type="PROSITE" id="PS00455">
    <property type="entry name" value="AMP_BINDING"/>
    <property type="match status" value="1"/>
</dbReference>
<dbReference type="PROSITE" id="PS50075">
    <property type="entry name" value="CARRIER"/>
    <property type="match status" value="3"/>
</dbReference>
<dbReference type="InterPro" id="IPR014030">
    <property type="entry name" value="Ketoacyl_synth_N"/>
</dbReference>
<dbReference type="SMART" id="SM00825">
    <property type="entry name" value="PKS_KS"/>
    <property type="match status" value="2"/>
</dbReference>
<dbReference type="InterPro" id="IPR000873">
    <property type="entry name" value="AMP-dep_synth/lig_dom"/>
</dbReference>
<dbReference type="InterPro" id="IPR057737">
    <property type="entry name" value="Condensation_MtbB-like"/>
</dbReference>
<dbReference type="GO" id="GO:0004315">
    <property type="term" value="F:3-oxoacyl-[acyl-carrier-protein] synthase activity"/>
    <property type="evidence" value="ECO:0007669"/>
    <property type="project" value="InterPro"/>
</dbReference>
<keyword evidence="4" id="KW-0808">Transferase</keyword>
<dbReference type="InterPro" id="IPR029063">
    <property type="entry name" value="SAM-dependent_MTases_sf"/>
</dbReference>
<dbReference type="SMART" id="SM00823">
    <property type="entry name" value="PKS_PP"/>
    <property type="match status" value="3"/>
</dbReference>
<dbReference type="EMBL" id="CP003539">
    <property type="protein sequence ID" value="AFX98752.1"/>
    <property type="molecule type" value="Genomic_DNA"/>
</dbReference>
<dbReference type="Pfam" id="PF13193">
    <property type="entry name" value="AMP-binding_C"/>
    <property type="match status" value="1"/>
</dbReference>
<dbReference type="InterPro" id="IPR009081">
    <property type="entry name" value="PP-bd_ACP"/>
</dbReference>
<accession>K7YMK5</accession>
<dbReference type="eggNOG" id="COG1020">
    <property type="taxonomic scope" value="Bacteria"/>
</dbReference>
<keyword evidence="3" id="KW-0436">Ligase</keyword>
<dbReference type="Pfam" id="PF00501">
    <property type="entry name" value="AMP-binding"/>
    <property type="match status" value="1"/>
</dbReference>